<keyword evidence="2" id="KW-1185">Reference proteome</keyword>
<proteinExistence type="predicted"/>
<name>A0AAE3KR35_9CYAN</name>
<dbReference type="Proteomes" id="UP001204953">
    <property type="component" value="Unassembled WGS sequence"/>
</dbReference>
<evidence type="ECO:0000313" key="2">
    <source>
        <dbReference type="Proteomes" id="UP001204953"/>
    </source>
</evidence>
<organism evidence="1 2">
    <name type="scientific">Limnofasciculus baicalensis BBK-W-15</name>
    <dbReference type="NCBI Taxonomy" id="2699891"/>
    <lineage>
        <taxon>Bacteria</taxon>
        <taxon>Bacillati</taxon>
        <taxon>Cyanobacteriota</taxon>
        <taxon>Cyanophyceae</taxon>
        <taxon>Coleofasciculales</taxon>
        <taxon>Coleofasciculaceae</taxon>
        <taxon>Limnofasciculus</taxon>
        <taxon>Limnofasciculus baicalensis</taxon>
    </lineage>
</organism>
<sequence>MGIKERSQNPAIADYNIILNYYSQSEITPNIETKISEIINHLRNNRCLIVRELFGGRVTEFLQCEMPILDESLQFQLSQQFQRLTQAELAIMSHLANQPQPLPFSQFLNQIQLSPSELVNGVRSLRNRFLLEVIEEKEITLFSLNPVLKQYVKTRYSDS</sequence>
<evidence type="ECO:0000313" key="1">
    <source>
        <dbReference type="EMBL" id="MCP2727997.1"/>
    </source>
</evidence>
<protein>
    <submittedName>
        <fullName evidence="1">Uncharacterized protein</fullName>
    </submittedName>
</protein>
<dbReference type="EMBL" id="JAMZMM010000035">
    <property type="protein sequence ID" value="MCP2727997.1"/>
    <property type="molecule type" value="Genomic_DNA"/>
</dbReference>
<reference evidence="1" key="1">
    <citation type="submission" date="2022-06" db="EMBL/GenBank/DDBJ databases">
        <title>New cyanobacteria of genus Symplocastrum in benthos of Lake Baikal.</title>
        <authorList>
            <person name="Sorokovikova E."/>
            <person name="Tikhonova I."/>
            <person name="Krasnopeev A."/>
            <person name="Evseev P."/>
            <person name="Gladkikh A."/>
            <person name="Belykh O."/>
        </authorList>
    </citation>
    <scope>NUCLEOTIDE SEQUENCE</scope>
    <source>
        <strain evidence="1">BBK-W-15</strain>
    </source>
</reference>
<dbReference type="AlphaFoldDB" id="A0AAE3KR35"/>
<dbReference type="RefSeq" id="WP_254010801.1">
    <property type="nucleotide sequence ID" value="NZ_JAMZMM010000035.1"/>
</dbReference>
<comment type="caution">
    <text evidence="1">The sequence shown here is derived from an EMBL/GenBank/DDBJ whole genome shotgun (WGS) entry which is preliminary data.</text>
</comment>
<gene>
    <name evidence="1" type="ORF">NJ959_05825</name>
</gene>
<accession>A0AAE3KR35</accession>